<feature type="compositionally biased region" description="Polar residues" evidence="2">
    <location>
        <begin position="264"/>
        <end position="277"/>
    </location>
</feature>
<feature type="compositionally biased region" description="Basic and acidic residues" evidence="2">
    <location>
        <begin position="109"/>
        <end position="127"/>
    </location>
</feature>
<comment type="caution">
    <text evidence="3">The sequence shown here is derived from an EMBL/GenBank/DDBJ whole genome shotgun (WGS) entry which is preliminary data.</text>
</comment>
<feature type="compositionally biased region" description="Polar residues" evidence="2">
    <location>
        <begin position="364"/>
        <end position="374"/>
    </location>
</feature>
<feature type="region of interest" description="Disordered" evidence="2">
    <location>
        <begin position="1599"/>
        <end position="1662"/>
    </location>
</feature>
<dbReference type="InterPro" id="IPR038609">
    <property type="entry name" value="HDA1_su2/3_sf"/>
</dbReference>
<proteinExistence type="predicted"/>
<reference evidence="3" key="1">
    <citation type="submission" date="2022-09" db="EMBL/GenBank/DDBJ databases">
        <title>Fusarium specimens isolated from Avocado Roots.</title>
        <authorList>
            <person name="Stajich J."/>
            <person name="Roper C."/>
            <person name="Heimlech-Rivalta G."/>
        </authorList>
    </citation>
    <scope>NUCLEOTIDE SEQUENCE</scope>
    <source>
        <strain evidence="3">CF00136</strain>
    </source>
</reference>
<feature type="compositionally biased region" description="Basic and acidic residues" evidence="2">
    <location>
        <begin position="463"/>
        <end position="472"/>
    </location>
</feature>
<dbReference type="Proteomes" id="UP001152049">
    <property type="component" value="Unassembled WGS sequence"/>
</dbReference>
<organism evidence="3 4">
    <name type="scientific">Fusarium torreyae</name>
    <dbReference type="NCBI Taxonomy" id="1237075"/>
    <lineage>
        <taxon>Eukaryota</taxon>
        <taxon>Fungi</taxon>
        <taxon>Dikarya</taxon>
        <taxon>Ascomycota</taxon>
        <taxon>Pezizomycotina</taxon>
        <taxon>Sordariomycetes</taxon>
        <taxon>Hypocreomycetidae</taxon>
        <taxon>Hypocreales</taxon>
        <taxon>Nectriaceae</taxon>
        <taxon>Fusarium</taxon>
    </lineage>
</organism>
<sequence length="1662" mass="184618">MVRTRKKTESSNKPQTRTSLNRKPKRKREDEDGEEDYVEGRTACKRKRKKLAPGWDSVRGILEERPFYNKSSNDWETKYLVDWEDSPEGESYPPEWLSAVDITPDVLEDWEKGREDRKRKEIKDDKKRLQKGKKRGPRSAGSSALHVEPTAASDRRQLQPLDASTQRRSRSDSFGKDVRPRDRTRTQPEYALSEESVPSLSASAADLESVNSNDFNPRRGQVAIVLRKPDNFDASEYQSITETQGSSQKVSDLEDNDQRVAFASQLSQDTIPDSQDLSGHLWDHRDSESQLAAPGAGHETDNPGLPEDQQLVAVNRPGTVGQVGDISSQEPQNVHVENRPNAEVPVEIPIATPDLLGSDDLQDPQLSEDNQSYCDNGGYNEAADLSDDDKSLDVDSIRDDRDLERDDIEVIGLADNQTVEAGRLSSQNSDSHQDQLSRDSQGHLDSEDQPNEQNLLDVGSTQDTHHSPERQSTETTNSRTDQGHQVQDRISLDQRSEDTQQVIEDHVPEAVANLRPEQDTHGDQQATLSRHSANAQDRASDRQLQSEETGAASRSSDNHDCVDASFSLKPPSYPKATALQDQPASSDQDLDHSCVIPDSQDRSNTSDLQDSATRALAKISQHQVTPVASQIEIVPDSAPTGSDISSRQPDRPRLLSVEKQDPFDSPRDRGAHRRVETAPPARSPASITQNRPVYSTQPQGPRDSPDIPSSLSSRVAFSEAGHTVSEDFQTKSASQFRASLEEDPQESQAAQIISQFSRPQSRNIDSQETESVNNLKPTPGYTRSCSPERRSNPGFQTSSASEPPSQLPRSTSTIRAMDPSASKPRISAVDELKSFINFDKDSLLTQVEEPTDHPGDTSYEAPSGQEPTSTGGHATDLDVVGSPEALVHNQPGYSVDPWKPEALAKTPEAPAPSISPASIMANPPQMSAVASLLQTVNSQFGDPVRSITPSLLTQDVGEKEPATISPAVFSGLVNPMDSTHTLTFQDQDTMPSEVGSSRESITMGQVPAEEESDVSSEGSNNDVSEGQHIVTLPMQTSRRSYYEAIIKDHKTDIQSFSSFFTGGSHERPSKALLQRIDELFNTLLNICDYPQDVIGTDLERGDSSTIAKYSRDANAKFAFLFELMSGLGPKEKRILIVARSPELLHLIFHLTEAAKIECSAESINKHTDYPSAVSITLALRDEDFDPFAFSVVIGFDHYFTNSLINRKLFDDDVRKPPLVLQLVTTSSIEHIGLRLFSGVDDEEKKHVFLACTVSAVSYLEDPNRDYKEPHEVAEIFANYLNSENGTLNWQPQTISDDVLDIFVNPTSQSQRLFADDSLLGNGLKRKYSDDDDDSSAKRMRAIPDRTLPVGCNNPPMPLATRQMLDNAMPRGEAKDMESTCPVSLATLNAIREKMDEYKRRDSLAGEMRDEYKSTISRLEKEVKDHRRTMNKIELSNRAALQDRTMFEKEKQKIETAAQAAAEKARKESEKRQLYIQELESTIARLKENPESAEREREFEEVQKQLQDSDKKRTYMQSDLDFMKNRYQDVDAQAHRLANENKELRAQHEEMARKASENVLAINRHYAATEQQALQQQIVGLKAHIQQQQAELTSAHQKLTNLTNGRNTRGGSMPRSPRVPSGMSPRPGRVGFAGSASRGTSPAGPGAQFMGQQSGNGRWNHLQ</sequence>
<feature type="compositionally biased region" description="Polar residues" evidence="2">
    <location>
        <begin position="546"/>
        <end position="555"/>
    </location>
</feature>
<protein>
    <recommendedName>
        <fullName evidence="5">Chromo domain-containing protein</fullName>
    </recommendedName>
</protein>
<feature type="region of interest" description="Disordered" evidence="2">
    <location>
        <begin position="235"/>
        <end position="825"/>
    </location>
</feature>
<feature type="compositionally biased region" description="Basic and acidic residues" evidence="2">
    <location>
        <begin position="431"/>
        <end position="446"/>
    </location>
</feature>
<feature type="compositionally biased region" description="Basic and acidic residues" evidence="2">
    <location>
        <begin position="388"/>
        <end position="404"/>
    </location>
</feature>
<feature type="region of interest" description="Disordered" evidence="2">
    <location>
        <begin position="847"/>
        <end position="878"/>
    </location>
</feature>
<feature type="compositionally biased region" description="Polar residues" evidence="2">
    <location>
        <begin position="451"/>
        <end position="462"/>
    </location>
</feature>
<feature type="compositionally biased region" description="Basic and acidic residues" evidence="2">
    <location>
        <begin position="486"/>
        <end position="508"/>
    </location>
</feature>
<accession>A0A9W8RQS1</accession>
<evidence type="ECO:0000256" key="1">
    <source>
        <dbReference type="SAM" id="Coils"/>
    </source>
</evidence>
<keyword evidence="4" id="KW-1185">Reference proteome</keyword>
<feature type="compositionally biased region" description="Polar residues" evidence="2">
    <location>
        <begin position="746"/>
        <end position="785"/>
    </location>
</feature>
<feature type="compositionally biased region" description="Basic and acidic residues" evidence="2">
    <location>
        <begin position="648"/>
        <end position="676"/>
    </location>
</feature>
<feature type="region of interest" description="Disordered" evidence="2">
    <location>
        <begin position="103"/>
        <end position="222"/>
    </location>
</feature>
<feature type="region of interest" description="Disordered" evidence="2">
    <location>
        <begin position="986"/>
        <end position="1026"/>
    </location>
</feature>
<feature type="coiled-coil region" evidence="1">
    <location>
        <begin position="1408"/>
        <end position="1590"/>
    </location>
</feature>
<feature type="compositionally biased region" description="Polar residues" evidence="2">
    <location>
        <begin position="793"/>
        <end position="814"/>
    </location>
</feature>
<evidence type="ECO:0000313" key="3">
    <source>
        <dbReference type="EMBL" id="KAJ4249438.1"/>
    </source>
</evidence>
<feature type="compositionally biased region" description="Basic residues" evidence="2">
    <location>
        <begin position="128"/>
        <end position="137"/>
    </location>
</feature>
<feature type="compositionally biased region" description="Basic and acidic residues" evidence="2">
    <location>
        <begin position="169"/>
        <end position="186"/>
    </location>
</feature>
<feature type="compositionally biased region" description="Polar residues" evidence="2">
    <location>
        <begin position="685"/>
        <end position="699"/>
    </location>
</feature>
<feature type="compositionally biased region" description="Polar residues" evidence="2">
    <location>
        <begin position="523"/>
        <end position="537"/>
    </location>
</feature>
<feature type="compositionally biased region" description="Polar residues" evidence="2">
    <location>
        <begin position="1649"/>
        <end position="1662"/>
    </location>
</feature>
<feature type="compositionally biased region" description="Polar residues" evidence="2">
    <location>
        <begin position="602"/>
        <end position="612"/>
    </location>
</feature>
<gene>
    <name evidence="3" type="ORF">NW762_012293</name>
</gene>
<dbReference type="EMBL" id="JAOQAZ010000033">
    <property type="protein sequence ID" value="KAJ4249438.1"/>
    <property type="molecule type" value="Genomic_DNA"/>
</dbReference>
<feature type="compositionally biased region" description="Polar residues" evidence="2">
    <location>
        <begin position="986"/>
        <end position="1003"/>
    </location>
</feature>
<name>A0A9W8RQS1_9HYPO</name>
<dbReference type="Gene3D" id="3.40.50.12360">
    <property type="match status" value="1"/>
</dbReference>
<dbReference type="OrthoDB" id="3647690at2759"/>
<evidence type="ECO:0008006" key="5">
    <source>
        <dbReference type="Google" id="ProtNLM"/>
    </source>
</evidence>
<evidence type="ECO:0000313" key="4">
    <source>
        <dbReference type="Proteomes" id="UP001152049"/>
    </source>
</evidence>
<feature type="compositionally biased region" description="Polar residues" evidence="2">
    <location>
        <begin position="415"/>
        <end position="430"/>
    </location>
</feature>
<feature type="compositionally biased region" description="Polar residues" evidence="2">
    <location>
        <begin position="236"/>
        <end position="250"/>
    </location>
</feature>
<feature type="compositionally biased region" description="Polar residues" evidence="2">
    <location>
        <begin position="1599"/>
        <end position="1609"/>
    </location>
</feature>
<evidence type="ECO:0000256" key="2">
    <source>
        <dbReference type="SAM" id="MobiDB-lite"/>
    </source>
</evidence>
<keyword evidence="1" id="KW-0175">Coiled coil</keyword>
<feature type="region of interest" description="Disordered" evidence="2">
    <location>
        <begin position="1"/>
        <end position="39"/>
    </location>
</feature>
<feature type="compositionally biased region" description="Polar residues" evidence="2">
    <location>
        <begin position="1015"/>
        <end position="1024"/>
    </location>
</feature>
<feature type="compositionally biased region" description="Polar residues" evidence="2">
    <location>
        <begin position="473"/>
        <end position="485"/>
    </location>
</feature>